<keyword evidence="4" id="KW-0010">Activator</keyword>
<reference evidence="11 12" key="1">
    <citation type="submission" date="2019-06" db="EMBL/GenBank/DDBJ databases">
        <title>A chromosome-scale genome assembly of the striped catfish, Pangasianodon hypophthalmus.</title>
        <authorList>
            <person name="Wen M."/>
            <person name="Zahm M."/>
            <person name="Roques C."/>
            <person name="Cabau C."/>
            <person name="Klopp C."/>
            <person name="Donnadieu C."/>
            <person name="Jouanno E."/>
            <person name="Avarre J.-C."/>
            <person name="Campet M."/>
            <person name="Ha T.T.T."/>
            <person name="Dugue R."/>
            <person name="Lampietro C."/>
            <person name="Louis A."/>
            <person name="Herpin A."/>
            <person name="Echchiki A."/>
            <person name="Berthelot C."/>
            <person name="Parey E."/>
            <person name="Roest-Crollius H."/>
            <person name="Braasch I."/>
            <person name="Postlethwait J."/>
            <person name="Bobe J."/>
            <person name="Montfort J."/>
            <person name="Bouchez O."/>
            <person name="Begum T."/>
            <person name="Schartl M."/>
            <person name="Guiguen Y."/>
        </authorList>
    </citation>
    <scope>NUCLEOTIDE SEQUENCE [LARGE SCALE GENOMIC DNA]</scope>
    <source>
        <strain evidence="11 12">Indonesia</strain>
        <tissue evidence="11">Blood</tissue>
    </source>
</reference>
<dbReference type="PANTHER" id="PTHR10270">
    <property type="entry name" value="SOX TRANSCRIPTION FACTOR"/>
    <property type="match status" value="1"/>
</dbReference>
<dbReference type="FunFam" id="1.10.30.10:FF:000008">
    <property type="entry name" value="transcription factor SOX-7"/>
    <property type="match status" value="1"/>
</dbReference>
<evidence type="ECO:0000256" key="5">
    <source>
        <dbReference type="ARBA" id="ARBA00023163"/>
    </source>
</evidence>
<dbReference type="Pfam" id="PF00505">
    <property type="entry name" value="HMG_box"/>
    <property type="match status" value="1"/>
</dbReference>
<feature type="compositionally biased region" description="Basic and acidic residues" evidence="8">
    <location>
        <begin position="300"/>
        <end position="318"/>
    </location>
</feature>
<gene>
    <name evidence="11" type="ORF">PHYPO_G00195910</name>
</gene>
<feature type="DNA-binding region" description="HMG box" evidence="7">
    <location>
        <begin position="60"/>
        <end position="128"/>
    </location>
</feature>
<evidence type="ECO:0000256" key="4">
    <source>
        <dbReference type="ARBA" id="ARBA00023159"/>
    </source>
</evidence>
<evidence type="ECO:0000313" key="11">
    <source>
        <dbReference type="EMBL" id="KAB5579514.1"/>
    </source>
</evidence>
<feature type="region of interest" description="Disordered" evidence="8">
    <location>
        <begin position="288"/>
        <end position="318"/>
    </location>
</feature>
<evidence type="ECO:0000256" key="1">
    <source>
        <dbReference type="ARBA" id="ARBA00022687"/>
    </source>
</evidence>
<name>A0A5N5PIK3_PANHP</name>
<feature type="region of interest" description="Disordered" evidence="8">
    <location>
        <begin position="1"/>
        <end position="56"/>
    </location>
</feature>
<organism evidence="11 12">
    <name type="scientific">Pangasianodon hypophthalmus</name>
    <name type="common">Striped catfish</name>
    <name type="synonym">Helicophagus hypophthalmus</name>
    <dbReference type="NCBI Taxonomy" id="310915"/>
    <lineage>
        <taxon>Eukaryota</taxon>
        <taxon>Metazoa</taxon>
        <taxon>Chordata</taxon>
        <taxon>Craniata</taxon>
        <taxon>Vertebrata</taxon>
        <taxon>Euteleostomi</taxon>
        <taxon>Actinopterygii</taxon>
        <taxon>Neopterygii</taxon>
        <taxon>Teleostei</taxon>
        <taxon>Ostariophysi</taxon>
        <taxon>Siluriformes</taxon>
        <taxon>Pangasiidae</taxon>
        <taxon>Pangasianodon</taxon>
    </lineage>
</organism>
<dbReference type="AlphaFoldDB" id="A0A5N5PIK3"/>
<sequence>MSSPDAGYASDDPSQARGTSSAMMAGAAQCAWPEPLSPRAHAKAKSEACAAARGKGEARIRRPMNAFMVWAKDERKRLAQQNPDLHNAELSKMLGKSWKALSMLDKRPFVEEAERLRVQHMQDHPNYKYRPRRRKQVKRIKRLDSGFLMPGASEPQGALSMENIEVGYSLPPGGLPQAGLSQYCDAQGLFEHYSLPTPDSSPMDAMGTESVYFTGHSQEDSSHMAYSYHHQQEYAPLGHQHPLVSTQAQGRALFNRSLSPGSNQAPPPAYLGCPSTLGVFYNPASQVKRPLEQQSPPQEGHTHSHTPSDQHSHTHTETCRHAPEMLNEMGCGEFEQYLSYGLPHATMQGSDLISTVLSDASTAVYYSNYNNT</sequence>
<evidence type="ECO:0000259" key="9">
    <source>
        <dbReference type="PROSITE" id="PS50118"/>
    </source>
</evidence>
<dbReference type="Gene3D" id="1.10.30.10">
    <property type="entry name" value="High mobility group box domain"/>
    <property type="match status" value="1"/>
</dbReference>
<evidence type="ECO:0000313" key="12">
    <source>
        <dbReference type="Proteomes" id="UP000327468"/>
    </source>
</evidence>
<dbReference type="GO" id="GO:0001525">
    <property type="term" value="P:angiogenesis"/>
    <property type="evidence" value="ECO:0007669"/>
    <property type="project" value="TreeGrafter"/>
</dbReference>
<feature type="compositionally biased region" description="Polar residues" evidence="8">
    <location>
        <begin position="12"/>
        <end position="22"/>
    </location>
</feature>
<accession>A0A5N5PIK3</accession>
<dbReference type="GO" id="GO:0001706">
    <property type="term" value="P:endoderm formation"/>
    <property type="evidence" value="ECO:0007669"/>
    <property type="project" value="TreeGrafter"/>
</dbReference>
<keyword evidence="1" id="KW-0879">Wnt signaling pathway</keyword>
<feature type="domain" description="Sox C-terminal" evidence="10">
    <location>
        <begin position="254"/>
        <end position="371"/>
    </location>
</feature>
<dbReference type="InterPro" id="IPR033392">
    <property type="entry name" value="Sox7/17/18_central"/>
</dbReference>
<dbReference type="PROSITE" id="PS51516">
    <property type="entry name" value="SOX_C"/>
    <property type="match status" value="1"/>
</dbReference>
<evidence type="ECO:0000256" key="2">
    <source>
        <dbReference type="ARBA" id="ARBA00023015"/>
    </source>
</evidence>
<dbReference type="GO" id="GO:0000978">
    <property type="term" value="F:RNA polymerase II cis-regulatory region sequence-specific DNA binding"/>
    <property type="evidence" value="ECO:0007669"/>
    <property type="project" value="TreeGrafter"/>
</dbReference>
<comment type="caution">
    <text evidence="11">The sequence shown here is derived from an EMBL/GenBank/DDBJ whole genome shotgun (WGS) entry which is preliminary data.</text>
</comment>
<dbReference type="EMBL" id="VFJC01000005">
    <property type="protein sequence ID" value="KAB5579514.1"/>
    <property type="molecule type" value="Genomic_DNA"/>
</dbReference>
<dbReference type="GO" id="GO:0016055">
    <property type="term" value="P:Wnt signaling pathway"/>
    <property type="evidence" value="ECO:0007669"/>
    <property type="project" value="UniProtKB-KW"/>
</dbReference>
<dbReference type="GO" id="GO:0005634">
    <property type="term" value="C:nucleus"/>
    <property type="evidence" value="ECO:0007669"/>
    <property type="project" value="UniProtKB-UniRule"/>
</dbReference>
<evidence type="ECO:0000256" key="8">
    <source>
        <dbReference type="SAM" id="MobiDB-lite"/>
    </source>
</evidence>
<dbReference type="InterPro" id="IPR009071">
    <property type="entry name" value="HMG_box_dom"/>
</dbReference>
<dbReference type="InterPro" id="IPR021934">
    <property type="entry name" value="Sox_C"/>
</dbReference>
<dbReference type="InterPro" id="IPR050140">
    <property type="entry name" value="SRY-related_HMG-box_TF-like"/>
</dbReference>
<keyword evidence="5" id="KW-0804">Transcription</keyword>
<dbReference type="Pfam" id="PF12067">
    <property type="entry name" value="Sox17_18_mid"/>
    <property type="match status" value="1"/>
</dbReference>
<keyword evidence="6 7" id="KW-0539">Nucleus</keyword>
<dbReference type="SMART" id="SM00398">
    <property type="entry name" value="HMG"/>
    <property type="match status" value="1"/>
</dbReference>
<keyword evidence="12" id="KW-1185">Reference proteome</keyword>
<evidence type="ECO:0000256" key="6">
    <source>
        <dbReference type="ARBA" id="ARBA00023242"/>
    </source>
</evidence>
<dbReference type="PROSITE" id="PS50118">
    <property type="entry name" value="HMG_BOX_2"/>
    <property type="match status" value="1"/>
</dbReference>
<dbReference type="GO" id="GO:0001228">
    <property type="term" value="F:DNA-binding transcription activator activity, RNA polymerase II-specific"/>
    <property type="evidence" value="ECO:0007669"/>
    <property type="project" value="TreeGrafter"/>
</dbReference>
<keyword evidence="3 7" id="KW-0238">DNA-binding</keyword>
<evidence type="ECO:0000256" key="3">
    <source>
        <dbReference type="ARBA" id="ARBA00023125"/>
    </source>
</evidence>
<dbReference type="InterPro" id="IPR036910">
    <property type="entry name" value="HMG_box_dom_sf"/>
</dbReference>
<dbReference type="PANTHER" id="PTHR10270:SF216">
    <property type="entry name" value="TRANSCRIPTION FACTOR SOX-17"/>
    <property type="match status" value="1"/>
</dbReference>
<feature type="domain" description="HMG box" evidence="9">
    <location>
        <begin position="60"/>
        <end position="128"/>
    </location>
</feature>
<proteinExistence type="predicted"/>
<dbReference type="Proteomes" id="UP000327468">
    <property type="component" value="Chromosome 4"/>
</dbReference>
<dbReference type="GO" id="GO:0090090">
    <property type="term" value="P:negative regulation of canonical Wnt signaling pathway"/>
    <property type="evidence" value="ECO:0007669"/>
    <property type="project" value="TreeGrafter"/>
</dbReference>
<evidence type="ECO:0008006" key="13">
    <source>
        <dbReference type="Google" id="ProtNLM"/>
    </source>
</evidence>
<protein>
    <recommendedName>
        <fullName evidence="13">HMG box domain-containing protein</fullName>
    </recommendedName>
</protein>
<dbReference type="GO" id="GO:0007507">
    <property type="term" value="P:heart development"/>
    <property type="evidence" value="ECO:0007669"/>
    <property type="project" value="TreeGrafter"/>
</dbReference>
<dbReference type="GO" id="GO:0001570">
    <property type="term" value="P:vasculogenesis"/>
    <property type="evidence" value="ECO:0007669"/>
    <property type="project" value="TreeGrafter"/>
</dbReference>
<evidence type="ECO:0000259" key="10">
    <source>
        <dbReference type="PROSITE" id="PS51516"/>
    </source>
</evidence>
<dbReference type="CDD" id="cd22047">
    <property type="entry name" value="HMG-box_SoxF_SOX17"/>
    <property type="match status" value="1"/>
</dbReference>
<evidence type="ECO:0000256" key="7">
    <source>
        <dbReference type="PROSITE-ProRule" id="PRU00267"/>
    </source>
</evidence>
<keyword evidence="2" id="KW-0805">Transcription regulation</keyword>
<dbReference type="SUPFAM" id="SSF47095">
    <property type="entry name" value="HMG-box"/>
    <property type="match status" value="1"/>
</dbReference>